<reference evidence="2" key="1">
    <citation type="submission" date="2011-03" db="EMBL/GenBank/DDBJ databases">
        <title>Draft genome sequence of Brevundimonas diminuta.</title>
        <authorList>
            <person name="Brown P.J.B."/>
            <person name="Buechlein A."/>
            <person name="Hemmerich C."/>
            <person name="Brun Y.V."/>
        </authorList>
    </citation>
    <scope>NUCLEOTIDE SEQUENCE [LARGE SCALE GENOMIC DNA]</scope>
    <source>
        <strain evidence="2">C19</strain>
    </source>
</reference>
<dbReference type="Proteomes" id="UP000006512">
    <property type="component" value="Unassembled WGS sequence"/>
</dbReference>
<accession>F4QI08</accession>
<dbReference type="AlphaFoldDB" id="F4QI08"/>
<name>F4QI08_9CAUL</name>
<sequence>MNMYAYVHGDPVNGTDPTGLQDAQIGPVFVNGCDATCEAAKRARQQGAVDGAYNSYLMQQYGNAGGPCLGYLFMNSCLYSPGGSPAAQSTNESNLTECVGTAYVMEGNANFIGKEGAWGTEITSMSVAIIPRQWTGFDRWIDGGGIKSFAPMTYGTVTNADGTQTQNFSTLTDVVNNKKVGNVRYSNSILAQDAIMARAPGQLVLEVTGGRHFGKDAKVTLFTNNPKGCPVGTQPSSGG</sequence>
<dbReference type="HOGENOM" id="CLU_1159239_0_0_5"/>
<dbReference type="EMBL" id="GL883077">
    <property type="protein sequence ID" value="EGF92875.1"/>
    <property type="molecule type" value="Genomic_DNA"/>
</dbReference>
<gene>
    <name evidence="1" type="ORF">ABI_13130</name>
</gene>
<evidence type="ECO:0000313" key="1">
    <source>
        <dbReference type="EMBL" id="EGF92875.1"/>
    </source>
</evidence>
<keyword evidence="2" id="KW-1185">Reference proteome</keyword>
<protein>
    <submittedName>
        <fullName evidence="1">Uncharacterized protein</fullName>
    </submittedName>
</protein>
<evidence type="ECO:0000313" key="2">
    <source>
        <dbReference type="Proteomes" id="UP000006512"/>
    </source>
</evidence>
<proteinExistence type="predicted"/>
<organism evidence="1 2">
    <name type="scientific">Asticcacaulis biprosthecium C19</name>
    <dbReference type="NCBI Taxonomy" id="715226"/>
    <lineage>
        <taxon>Bacteria</taxon>
        <taxon>Pseudomonadati</taxon>
        <taxon>Pseudomonadota</taxon>
        <taxon>Alphaproteobacteria</taxon>
        <taxon>Caulobacterales</taxon>
        <taxon>Caulobacteraceae</taxon>
        <taxon>Asticcacaulis</taxon>
    </lineage>
</organism>